<protein>
    <submittedName>
        <fullName evidence="2">Polymer-forming cytoskeletal protein</fullName>
    </submittedName>
</protein>
<proteinExistence type="inferred from homology"/>
<dbReference type="AlphaFoldDB" id="A0A415A2Z0"/>
<name>A0A415A2Z0_9BACE</name>
<dbReference type="OrthoDB" id="5432602at2"/>
<dbReference type="EMBL" id="RCXO01000033">
    <property type="protein sequence ID" value="RYT77658.1"/>
    <property type="molecule type" value="Genomic_DNA"/>
</dbReference>
<dbReference type="SUPFAM" id="SSF51161">
    <property type="entry name" value="Trimeric LpxA-like enzymes"/>
    <property type="match status" value="1"/>
</dbReference>
<evidence type="ECO:0000313" key="3">
    <source>
        <dbReference type="Proteomes" id="UP000291191"/>
    </source>
</evidence>
<dbReference type="InterPro" id="IPR011004">
    <property type="entry name" value="Trimer_LpxA-like_sf"/>
</dbReference>
<dbReference type="RefSeq" id="WP_044534592.1">
    <property type="nucleotide sequence ID" value="NZ_CDQQ01000768.1"/>
</dbReference>
<dbReference type="InterPro" id="IPR007607">
    <property type="entry name" value="BacA/B"/>
</dbReference>
<gene>
    <name evidence="2" type="ORF">EAJ06_19865</name>
</gene>
<comment type="caution">
    <text evidence="2">The sequence shown here is derived from an EMBL/GenBank/DDBJ whole genome shotgun (WGS) entry which is preliminary data.</text>
</comment>
<reference evidence="2 3" key="1">
    <citation type="journal article" date="2019" name="Science, e1252229">
        <title>Invertible promoters mediate bacterial phase variation, antibiotic resistance, and host adaptation in the gut.</title>
        <authorList>
            <person name="Jiang X."/>
            <person name="Hall A.B."/>
            <person name="Arthur T.D."/>
            <person name="Plichta D.R."/>
            <person name="Covington C.T."/>
            <person name="Poyet M."/>
            <person name="Crothers J."/>
            <person name="Moses P.L."/>
            <person name="Tolonen A.C."/>
            <person name="Vlamakis H."/>
            <person name="Alm E.J."/>
            <person name="Xavier R.J."/>
        </authorList>
    </citation>
    <scope>NUCLEOTIDE SEQUENCE [LARGE SCALE GENOMIC DNA]</scope>
    <source>
        <strain evidence="3">bf_0095</strain>
    </source>
</reference>
<evidence type="ECO:0000313" key="2">
    <source>
        <dbReference type="EMBL" id="RYT77658.1"/>
    </source>
</evidence>
<keyword evidence="3" id="KW-1185">Reference proteome</keyword>
<dbReference type="PANTHER" id="PTHR35024">
    <property type="entry name" value="HYPOTHETICAL CYTOSOLIC PROTEIN"/>
    <property type="match status" value="1"/>
</dbReference>
<dbReference type="PANTHER" id="PTHR35024:SF4">
    <property type="entry name" value="POLYMER-FORMING CYTOSKELETAL PROTEIN"/>
    <property type="match status" value="1"/>
</dbReference>
<dbReference type="Proteomes" id="UP000291191">
    <property type="component" value="Unassembled WGS sequence"/>
</dbReference>
<sequence length="130" mass="14045">MFNSKKGIEDKVSNKLTTLSSQSLIKGDCSIDGDMRIDGTVEGNIRCTGKIVIGPEGKIHGNLSCTHACLHGTIIGDAYVKEELTLKANCVMQGNIYTTKLEIESQAKFNGTCNTNDANHEIKLLEAVTE</sequence>
<organism evidence="2 3">
    <name type="scientific">Bacteroides intestinalis</name>
    <dbReference type="NCBI Taxonomy" id="329854"/>
    <lineage>
        <taxon>Bacteria</taxon>
        <taxon>Pseudomonadati</taxon>
        <taxon>Bacteroidota</taxon>
        <taxon>Bacteroidia</taxon>
        <taxon>Bacteroidales</taxon>
        <taxon>Bacteroidaceae</taxon>
        <taxon>Bacteroides</taxon>
    </lineage>
</organism>
<comment type="similarity">
    <text evidence="1">Belongs to the bactofilin family.</text>
</comment>
<evidence type="ECO:0000256" key="1">
    <source>
        <dbReference type="ARBA" id="ARBA00044755"/>
    </source>
</evidence>
<dbReference type="Pfam" id="PF04519">
    <property type="entry name" value="Bactofilin"/>
    <property type="match status" value="1"/>
</dbReference>
<accession>A0A415A2Z0</accession>